<proteinExistence type="predicted"/>
<evidence type="ECO:0000313" key="1">
    <source>
        <dbReference type="EMBL" id="GFR02089.1"/>
    </source>
</evidence>
<accession>A0A8X6HFI1</accession>
<organism evidence="1 2">
    <name type="scientific">Trichonephila clavata</name>
    <name type="common">Joro spider</name>
    <name type="synonym">Nephila clavata</name>
    <dbReference type="NCBI Taxonomy" id="2740835"/>
    <lineage>
        <taxon>Eukaryota</taxon>
        <taxon>Metazoa</taxon>
        <taxon>Ecdysozoa</taxon>
        <taxon>Arthropoda</taxon>
        <taxon>Chelicerata</taxon>
        <taxon>Arachnida</taxon>
        <taxon>Araneae</taxon>
        <taxon>Araneomorphae</taxon>
        <taxon>Entelegynae</taxon>
        <taxon>Araneoidea</taxon>
        <taxon>Nephilidae</taxon>
        <taxon>Trichonephila</taxon>
    </lineage>
</organism>
<reference evidence="1" key="1">
    <citation type="submission" date="2020-07" db="EMBL/GenBank/DDBJ databases">
        <title>Multicomponent nature underlies the extraordinary mechanical properties of spider dragline silk.</title>
        <authorList>
            <person name="Kono N."/>
            <person name="Nakamura H."/>
            <person name="Mori M."/>
            <person name="Yoshida Y."/>
            <person name="Ohtoshi R."/>
            <person name="Malay A.D."/>
            <person name="Moran D.A.P."/>
            <person name="Tomita M."/>
            <person name="Numata K."/>
            <person name="Arakawa K."/>
        </authorList>
    </citation>
    <scope>NUCLEOTIDE SEQUENCE</scope>
</reference>
<dbReference type="Proteomes" id="UP000887116">
    <property type="component" value="Unassembled WGS sequence"/>
</dbReference>
<keyword evidence="2" id="KW-1185">Reference proteome</keyword>
<dbReference type="AlphaFoldDB" id="A0A8X6HFI1"/>
<protein>
    <submittedName>
        <fullName evidence="1">Uncharacterized protein</fullName>
    </submittedName>
</protein>
<sequence>MRSVQQSTQPFEDRQATRGHELINMRLHFFKVYQLAASNIRHAPRKNAFIVLPTILTEKNFFFEEGKSLFERNGVPRQQPLVNRSTVCLSVFECKRQSPVPTWGQGEPLYDGTTTPSNKVLKGNSCLRG</sequence>
<comment type="caution">
    <text evidence="1">The sequence shown here is derived from an EMBL/GenBank/DDBJ whole genome shotgun (WGS) entry which is preliminary data.</text>
</comment>
<gene>
    <name evidence="1" type="ORF">TNCT_545961</name>
</gene>
<dbReference type="EMBL" id="BMAO01025358">
    <property type="protein sequence ID" value="GFR02089.1"/>
    <property type="molecule type" value="Genomic_DNA"/>
</dbReference>
<evidence type="ECO:0000313" key="2">
    <source>
        <dbReference type="Proteomes" id="UP000887116"/>
    </source>
</evidence>
<name>A0A8X6HFI1_TRICU</name>